<evidence type="ECO:0000256" key="14">
    <source>
        <dbReference type="ARBA" id="ARBA00049494"/>
    </source>
</evidence>
<name>A0A517WVF0_9PLAN</name>
<dbReference type="GO" id="GO:0009231">
    <property type="term" value="P:riboflavin biosynthetic process"/>
    <property type="evidence" value="ECO:0007669"/>
    <property type="project" value="InterPro"/>
</dbReference>
<dbReference type="PANTHER" id="PTHR22749:SF6">
    <property type="entry name" value="RIBOFLAVIN KINASE"/>
    <property type="match status" value="1"/>
</dbReference>
<evidence type="ECO:0000256" key="4">
    <source>
        <dbReference type="ARBA" id="ARBA00022630"/>
    </source>
</evidence>
<comment type="pathway">
    <text evidence="2 15">Cofactor biosynthesis; FAD biosynthesis; FAD from FMN: step 1/1.</text>
</comment>
<dbReference type="GO" id="GO:0009398">
    <property type="term" value="P:FMN biosynthetic process"/>
    <property type="evidence" value="ECO:0007669"/>
    <property type="project" value="UniProtKB-UniRule"/>
</dbReference>
<dbReference type="EC" id="2.7.1.26" evidence="15"/>
<comment type="catalytic activity">
    <reaction evidence="13 15">
        <text>riboflavin + ATP = FMN + ADP + H(+)</text>
        <dbReference type="Rhea" id="RHEA:14357"/>
        <dbReference type="ChEBI" id="CHEBI:15378"/>
        <dbReference type="ChEBI" id="CHEBI:30616"/>
        <dbReference type="ChEBI" id="CHEBI:57986"/>
        <dbReference type="ChEBI" id="CHEBI:58210"/>
        <dbReference type="ChEBI" id="CHEBI:456216"/>
        <dbReference type="EC" id="2.7.1.26"/>
    </reaction>
</comment>
<evidence type="ECO:0000256" key="12">
    <source>
        <dbReference type="ARBA" id="ARBA00023268"/>
    </source>
</evidence>
<keyword evidence="7 15" id="KW-0548">Nucleotidyltransferase</keyword>
<dbReference type="GO" id="GO:0006747">
    <property type="term" value="P:FAD biosynthetic process"/>
    <property type="evidence" value="ECO:0007669"/>
    <property type="project" value="UniProtKB-UniRule"/>
</dbReference>
<evidence type="ECO:0000256" key="1">
    <source>
        <dbReference type="ARBA" id="ARBA00002121"/>
    </source>
</evidence>
<dbReference type="Proteomes" id="UP000318384">
    <property type="component" value="Chromosome"/>
</dbReference>
<dbReference type="Gene3D" id="2.40.30.30">
    <property type="entry name" value="Riboflavin kinase-like"/>
    <property type="match status" value="1"/>
</dbReference>
<dbReference type="Pfam" id="PF06574">
    <property type="entry name" value="FAD_syn"/>
    <property type="match status" value="1"/>
</dbReference>
<dbReference type="Gene3D" id="3.40.50.620">
    <property type="entry name" value="HUPs"/>
    <property type="match status" value="1"/>
</dbReference>
<evidence type="ECO:0000256" key="10">
    <source>
        <dbReference type="ARBA" id="ARBA00022827"/>
    </source>
</evidence>
<keyword evidence="6 15" id="KW-0808">Transferase</keyword>
<proteinExistence type="inferred from homology"/>
<dbReference type="Pfam" id="PF01687">
    <property type="entry name" value="Flavokinase"/>
    <property type="match status" value="1"/>
</dbReference>
<sequence length="310" mass="34312">MLIRGLNGFDACLGGILSIGNFDGVHRGHQLIIQTLIQQARSQNLPAIVFTFDPHPIHLLRPEFAPPELMGIEDRAAILQSLGVDFVIAYPTDHALLRLSPEEFFQQVLIDQLKVKGLVEGPNFYFGKDRSGDVSLLQQLCARAGLSFEVVEPDICDGRMISSSEVRNAIQSGNLTPATEMLGRLYQVKGTVVHGDERGRLLGFPTANLSEVSTLLPGEGVYCGFGIVGEDRYPAAIHIGTNPTFEKSEKKVEVYLIGFSEEIYDQNLKVEFLEKLRETETFSDVETLKAQLAIDVETAKKQVLEWKPAQ</sequence>
<organism evidence="17 18">
    <name type="scientific">Gimesia aquarii</name>
    <dbReference type="NCBI Taxonomy" id="2527964"/>
    <lineage>
        <taxon>Bacteria</taxon>
        <taxon>Pseudomonadati</taxon>
        <taxon>Planctomycetota</taxon>
        <taxon>Planctomycetia</taxon>
        <taxon>Planctomycetales</taxon>
        <taxon>Planctomycetaceae</taxon>
        <taxon>Gimesia</taxon>
    </lineage>
</organism>
<evidence type="ECO:0000256" key="11">
    <source>
        <dbReference type="ARBA" id="ARBA00022840"/>
    </source>
</evidence>
<keyword evidence="4 15" id="KW-0285">Flavoprotein</keyword>
<gene>
    <name evidence="17" type="primary">ribF</name>
    <name evidence="17" type="ORF">V202x_26090</name>
</gene>
<dbReference type="InterPro" id="IPR002606">
    <property type="entry name" value="Riboflavin_kinase_bac"/>
</dbReference>
<evidence type="ECO:0000256" key="7">
    <source>
        <dbReference type="ARBA" id="ARBA00022695"/>
    </source>
</evidence>
<dbReference type="PANTHER" id="PTHR22749">
    <property type="entry name" value="RIBOFLAVIN KINASE/FMN ADENYLYLTRANSFERASE"/>
    <property type="match status" value="1"/>
</dbReference>
<protein>
    <recommendedName>
        <fullName evidence="15">Riboflavin biosynthesis protein</fullName>
    </recommendedName>
    <domain>
        <recommendedName>
            <fullName evidence="15">Riboflavin kinase</fullName>
            <ecNumber evidence="15">2.7.1.26</ecNumber>
        </recommendedName>
        <alternativeName>
            <fullName evidence="15">Flavokinase</fullName>
        </alternativeName>
    </domain>
    <domain>
        <recommendedName>
            <fullName evidence="15">FMN adenylyltransferase</fullName>
            <ecNumber evidence="15">2.7.7.2</ecNumber>
        </recommendedName>
        <alternativeName>
            <fullName evidence="15">FAD pyrophosphorylase</fullName>
        </alternativeName>
        <alternativeName>
            <fullName evidence="15">FAD synthase</fullName>
        </alternativeName>
    </domain>
</protein>
<comment type="function">
    <text evidence="1">Catalyzes the phosphorylation of riboflavin to FMN followed by the adenylation of FMN to FAD.</text>
</comment>
<dbReference type="RefSeq" id="WP_232098962.1">
    <property type="nucleotide sequence ID" value="NZ_CP037422.1"/>
</dbReference>
<dbReference type="NCBIfam" id="NF004160">
    <property type="entry name" value="PRK05627.1-3"/>
    <property type="match status" value="1"/>
</dbReference>
<evidence type="ECO:0000313" key="17">
    <source>
        <dbReference type="EMBL" id="QDU09237.1"/>
    </source>
</evidence>
<dbReference type="InterPro" id="IPR023468">
    <property type="entry name" value="Riboflavin_kinase"/>
</dbReference>
<dbReference type="NCBIfam" id="TIGR00083">
    <property type="entry name" value="ribF"/>
    <property type="match status" value="1"/>
</dbReference>
<keyword evidence="18" id="KW-1185">Reference proteome</keyword>
<keyword evidence="5 15" id="KW-0288">FMN</keyword>
<evidence type="ECO:0000256" key="5">
    <source>
        <dbReference type="ARBA" id="ARBA00022643"/>
    </source>
</evidence>
<evidence type="ECO:0000256" key="2">
    <source>
        <dbReference type="ARBA" id="ARBA00004726"/>
    </source>
</evidence>
<dbReference type="EC" id="2.7.7.2" evidence="15"/>
<dbReference type="InterPro" id="IPR015864">
    <property type="entry name" value="FAD_synthase"/>
</dbReference>
<keyword evidence="9 15" id="KW-0418">Kinase</keyword>
<comment type="similarity">
    <text evidence="15">Belongs to the ribF family.</text>
</comment>
<comment type="catalytic activity">
    <reaction evidence="14 15">
        <text>FMN + ATP + H(+) = FAD + diphosphate</text>
        <dbReference type="Rhea" id="RHEA:17237"/>
        <dbReference type="ChEBI" id="CHEBI:15378"/>
        <dbReference type="ChEBI" id="CHEBI:30616"/>
        <dbReference type="ChEBI" id="CHEBI:33019"/>
        <dbReference type="ChEBI" id="CHEBI:57692"/>
        <dbReference type="ChEBI" id="CHEBI:58210"/>
        <dbReference type="EC" id="2.7.7.2"/>
    </reaction>
</comment>
<dbReference type="GO" id="GO:0003919">
    <property type="term" value="F:FMN adenylyltransferase activity"/>
    <property type="evidence" value="ECO:0007669"/>
    <property type="project" value="UniProtKB-UniRule"/>
</dbReference>
<feature type="domain" description="Riboflavin kinase" evidence="16">
    <location>
        <begin position="181"/>
        <end position="304"/>
    </location>
</feature>
<keyword evidence="11 15" id="KW-0067">ATP-binding</keyword>
<evidence type="ECO:0000256" key="8">
    <source>
        <dbReference type="ARBA" id="ARBA00022741"/>
    </source>
</evidence>
<dbReference type="FunFam" id="2.40.30.30:FF:000003">
    <property type="entry name" value="Riboflavin biosynthesis protein"/>
    <property type="match status" value="1"/>
</dbReference>
<evidence type="ECO:0000259" key="16">
    <source>
        <dbReference type="SMART" id="SM00904"/>
    </source>
</evidence>
<dbReference type="SUPFAM" id="SSF52374">
    <property type="entry name" value="Nucleotidylyl transferase"/>
    <property type="match status" value="1"/>
</dbReference>
<dbReference type="UniPathway" id="UPA00276">
    <property type="reaction ID" value="UER00406"/>
</dbReference>
<evidence type="ECO:0000313" key="18">
    <source>
        <dbReference type="Proteomes" id="UP000318384"/>
    </source>
</evidence>
<dbReference type="GO" id="GO:0005524">
    <property type="term" value="F:ATP binding"/>
    <property type="evidence" value="ECO:0007669"/>
    <property type="project" value="UniProtKB-UniRule"/>
</dbReference>
<evidence type="ECO:0000256" key="9">
    <source>
        <dbReference type="ARBA" id="ARBA00022777"/>
    </source>
</evidence>
<dbReference type="CDD" id="cd02064">
    <property type="entry name" value="FAD_synthetase_N"/>
    <property type="match status" value="1"/>
</dbReference>
<keyword evidence="8 15" id="KW-0547">Nucleotide-binding</keyword>
<reference evidence="17 18" key="1">
    <citation type="submission" date="2019-03" db="EMBL/GenBank/DDBJ databases">
        <title>Deep-cultivation of Planctomycetes and their phenomic and genomic characterization uncovers novel biology.</title>
        <authorList>
            <person name="Wiegand S."/>
            <person name="Jogler M."/>
            <person name="Boedeker C."/>
            <person name="Pinto D."/>
            <person name="Vollmers J."/>
            <person name="Rivas-Marin E."/>
            <person name="Kohn T."/>
            <person name="Peeters S.H."/>
            <person name="Heuer A."/>
            <person name="Rast P."/>
            <person name="Oberbeckmann S."/>
            <person name="Bunk B."/>
            <person name="Jeske O."/>
            <person name="Meyerdierks A."/>
            <person name="Storesund J.E."/>
            <person name="Kallscheuer N."/>
            <person name="Luecker S."/>
            <person name="Lage O.M."/>
            <person name="Pohl T."/>
            <person name="Merkel B.J."/>
            <person name="Hornburger P."/>
            <person name="Mueller R.-W."/>
            <person name="Bruemmer F."/>
            <person name="Labrenz M."/>
            <person name="Spormann A.M."/>
            <person name="Op den Camp H."/>
            <person name="Overmann J."/>
            <person name="Amann R."/>
            <person name="Jetten M.S.M."/>
            <person name="Mascher T."/>
            <person name="Medema M.H."/>
            <person name="Devos D.P."/>
            <person name="Kaster A.-K."/>
            <person name="Ovreas L."/>
            <person name="Rohde M."/>
            <person name="Galperin M.Y."/>
            <person name="Jogler C."/>
        </authorList>
    </citation>
    <scope>NUCLEOTIDE SEQUENCE [LARGE SCALE GENOMIC DNA]</scope>
    <source>
        <strain evidence="17 18">V202</strain>
    </source>
</reference>
<evidence type="ECO:0000256" key="13">
    <source>
        <dbReference type="ARBA" id="ARBA00047880"/>
    </source>
</evidence>
<keyword evidence="12" id="KW-0511">Multifunctional enzyme</keyword>
<dbReference type="InterPro" id="IPR015865">
    <property type="entry name" value="Riboflavin_kinase_bac/euk"/>
</dbReference>
<dbReference type="GO" id="GO:0008531">
    <property type="term" value="F:riboflavin kinase activity"/>
    <property type="evidence" value="ECO:0007669"/>
    <property type="project" value="UniProtKB-UniRule"/>
</dbReference>
<accession>A0A517WVF0</accession>
<dbReference type="SMART" id="SM00904">
    <property type="entry name" value="Flavokinase"/>
    <property type="match status" value="1"/>
</dbReference>
<evidence type="ECO:0000256" key="15">
    <source>
        <dbReference type="PIRNR" id="PIRNR004491"/>
    </source>
</evidence>
<dbReference type="InterPro" id="IPR023465">
    <property type="entry name" value="Riboflavin_kinase_dom_sf"/>
</dbReference>
<evidence type="ECO:0000256" key="6">
    <source>
        <dbReference type="ARBA" id="ARBA00022679"/>
    </source>
</evidence>
<comment type="pathway">
    <text evidence="3 15">Cofactor biosynthesis; FMN biosynthesis; FMN from riboflavin (ATP route): step 1/1.</text>
</comment>
<evidence type="ECO:0000256" key="3">
    <source>
        <dbReference type="ARBA" id="ARBA00005201"/>
    </source>
</evidence>
<dbReference type="FunFam" id="3.40.50.620:FF:000021">
    <property type="entry name" value="Riboflavin biosynthesis protein"/>
    <property type="match status" value="1"/>
</dbReference>
<dbReference type="UniPathway" id="UPA00277">
    <property type="reaction ID" value="UER00407"/>
</dbReference>
<dbReference type="PIRSF" id="PIRSF004491">
    <property type="entry name" value="FAD_Synth"/>
    <property type="match status" value="1"/>
</dbReference>
<dbReference type="EMBL" id="CP037422">
    <property type="protein sequence ID" value="QDU09237.1"/>
    <property type="molecule type" value="Genomic_DNA"/>
</dbReference>
<dbReference type="InterPro" id="IPR014729">
    <property type="entry name" value="Rossmann-like_a/b/a_fold"/>
</dbReference>
<dbReference type="NCBIfam" id="NF004162">
    <property type="entry name" value="PRK05627.1-5"/>
    <property type="match status" value="1"/>
</dbReference>
<dbReference type="AlphaFoldDB" id="A0A517WVF0"/>
<keyword evidence="10 15" id="KW-0274">FAD</keyword>
<dbReference type="SUPFAM" id="SSF82114">
    <property type="entry name" value="Riboflavin kinase-like"/>
    <property type="match status" value="1"/>
</dbReference>